<sequence length="451" mass="48995">MILSVASRRRMDSPFRRPTASPVASVLLCLVGVVVGSTPARSDEPDTQTPASPAAASHKSQSDPASEPMQSEPVSNEQIEQWVKQLSSNSYLRRKRATADLTRVGQAAVPSLVAELDTGDLETTERVISILQEIASTASIVPSTVAPASQTDATPTPTRIQSTAVQPEAAHPTDTPTAWEELMRISTLGGSRGTRAKIATKEVRDVRRALAVDLLGDAGVFIGATEFIIGSRSELKRIVEFDGEFEGDPSLLDLLQWVDGIEYARLKGEAIRQDILEGVVKMPDLKTLALLHGDIDADELRTLGDVVELRRLELRYVPMSGELIDQLATLPIRVSLTLNGTAAPAERVEALRKTVPGLEIIFKQGGFLGVQCYDNFNECLINEVLRGQAAEKAGLLPGDVVLEVDGKPIKQFKDLQKAIDAHMPGEAIEIRYQRGQQEKRTSARLGKLEEQ</sequence>
<dbReference type="EMBL" id="JACHXU010000012">
    <property type="protein sequence ID" value="MBB3207761.1"/>
    <property type="molecule type" value="Genomic_DNA"/>
</dbReference>
<keyword evidence="5" id="KW-1185">Reference proteome</keyword>
<dbReference type="GO" id="GO:0004222">
    <property type="term" value="F:metalloendopeptidase activity"/>
    <property type="evidence" value="ECO:0007669"/>
    <property type="project" value="InterPro"/>
</dbReference>
<feature type="domain" description="PDZ" evidence="3">
    <location>
        <begin position="357"/>
        <end position="410"/>
    </location>
</feature>
<dbReference type="InterPro" id="IPR036034">
    <property type="entry name" value="PDZ_sf"/>
</dbReference>
<dbReference type="RefSeq" id="WP_315854592.1">
    <property type="nucleotide sequence ID" value="NZ_JACHXU010000012.1"/>
</dbReference>
<dbReference type="GO" id="GO:0006508">
    <property type="term" value="P:proteolysis"/>
    <property type="evidence" value="ECO:0007669"/>
    <property type="project" value="InterPro"/>
</dbReference>
<dbReference type="SMART" id="SM00228">
    <property type="entry name" value="PDZ"/>
    <property type="match status" value="1"/>
</dbReference>
<dbReference type="PROSITE" id="PS50106">
    <property type="entry name" value="PDZ"/>
    <property type="match status" value="1"/>
</dbReference>
<dbReference type="InterPro" id="IPR001478">
    <property type="entry name" value="PDZ"/>
</dbReference>
<comment type="cofactor">
    <cofactor evidence="1">
        <name>Zn(2+)</name>
        <dbReference type="ChEBI" id="CHEBI:29105"/>
    </cofactor>
</comment>
<evidence type="ECO:0000256" key="1">
    <source>
        <dbReference type="ARBA" id="ARBA00001947"/>
    </source>
</evidence>
<feature type="compositionally biased region" description="Polar residues" evidence="2">
    <location>
        <begin position="145"/>
        <end position="165"/>
    </location>
</feature>
<name>A0A7W5E060_9BACT</name>
<dbReference type="PANTHER" id="PTHR42837:SF2">
    <property type="entry name" value="MEMBRANE METALLOPROTEASE ARASP2, CHLOROPLASTIC-RELATED"/>
    <property type="match status" value="1"/>
</dbReference>
<evidence type="ECO:0000256" key="2">
    <source>
        <dbReference type="SAM" id="MobiDB-lite"/>
    </source>
</evidence>
<proteinExistence type="predicted"/>
<dbReference type="InterPro" id="IPR004387">
    <property type="entry name" value="Pept_M50_Zn"/>
</dbReference>
<dbReference type="Gene3D" id="2.30.42.10">
    <property type="match status" value="1"/>
</dbReference>
<evidence type="ECO:0000313" key="5">
    <source>
        <dbReference type="Proteomes" id="UP000536179"/>
    </source>
</evidence>
<reference evidence="4 5" key="1">
    <citation type="submission" date="2020-08" db="EMBL/GenBank/DDBJ databases">
        <title>Genomic Encyclopedia of Type Strains, Phase III (KMG-III): the genomes of soil and plant-associated and newly described type strains.</title>
        <authorList>
            <person name="Whitman W."/>
        </authorList>
    </citation>
    <scope>NUCLEOTIDE SEQUENCE [LARGE SCALE GENOMIC DNA]</scope>
    <source>
        <strain evidence="4 5">CECT 8075</strain>
    </source>
</reference>
<feature type="region of interest" description="Disordered" evidence="2">
    <location>
        <begin position="38"/>
        <end position="78"/>
    </location>
</feature>
<dbReference type="PANTHER" id="PTHR42837">
    <property type="entry name" value="REGULATOR OF SIGMA-E PROTEASE RSEP"/>
    <property type="match status" value="1"/>
</dbReference>
<dbReference type="Proteomes" id="UP000536179">
    <property type="component" value="Unassembled WGS sequence"/>
</dbReference>
<dbReference type="GO" id="GO:0016020">
    <property type="term" value="C:membrane"/>
    <property type="evidence" value="ECO:0007669"/>
    <property type="project" value="InterPro"/>
</dbReference>
<feature type="region of interest" description="Disordered" evidence="2">
    <location>
        <begin position="145"/>
        <end position="175"/>
    </location>
</feature>
<evidence type="ECO:0000313" key="4">
    <source>
        <dbReference type="EMBL" id="MBB3207761.1"/>
    </source>
</evidence>
<comment type="caution">
    <text evidence="4">The sequence shown here is derived from an EMBL/GenBank/DDBJ whole genome shotgun (WGS) entry which is preliminary data.</text>
</comment>
<protein>
    <recommendedName>
        <fullName evidence="3">PDZ domain-containing protein</fullName>
    </recommendedName>
</protein>
<feature type="compositionally biased region" description="Polar residues" evidence="2">
    <location>
        <begin position="58"/>
        <end position="78"/>
    </location>
</feature>
<gene>
    <name evidence="4" type="ORF">FHS27_003588</name>
</gene>
<dbReference type="AlphaFoldDB" id="A0A7W5E060"/>
<organism evidence="4 5">
    <name type="scientific">Aporhodopirellula rubra</name>
    <dbReference type="NCBI Taxonomy" id="980271"/>
    <lineage>
        <taxon>Bacteria</taxon>
        <taxon>Pseudomonadati</taxon>
        <taxon>Planctomycetota</taxon>
        <taxon>Planctomycetia</taxon>
        <taxon>Pirellulales</taxon>
        <taxon>Pirellulaceae</taxon>
        <taxon>Aporhodopirellula</taxon>
    </lineage>
</organism>
<dbReference type="SUPFAM" id="SSF50156">
    <property type="entry name" value="PDZ domain-like"/>
    <property type="match status" value="1"/>
</dbReference>
<evidence type="ECO:0000259" key="3">
    <source>
        <dbReference type="PROSITE" id="PS50106"/>
    </source>
</evidence>
<dbReference type="Pfam" id="PF13180">
    <property type="entry name" value="PDZ_2"/>
    <property type="match status" value="1"/>
</dbReference>
<accession>A0A7W5E060</accession>